<dbReference type="GO" id="GO:0042168">
    <property type="term" value="P:heme metabolic process"/>
    <property type="evidence" value="ECO:0007669"/>
    <property type="project" value="InterPro"/>
</dbReference>
<evidence type="ECO:0000313" key="14">
    <source>
        <dbReference type="Proteomes" id="UP000054662"/>
    </source>
</evidence>
<dbReference type="GO" id="GO:0006779">
    <property type="term" value="P:porphyrin-containing compound biosynthetic process"/>
    <property type="evidence" value="ECO:0007669"/>
    <property type="project" value="UniProtKB-KW"/>
</dbReference>
<protein>
    <submittedName>
        <fullName evidence="13">Protoporphyrinogen oxidase</fullName>
    </submittedName>
</protein>
<feature type="repeat" description="TPR" evidence="10">
    <location>
        <begin position="359"/>
        <end position="392"/>
    </location>
</feature>
<dbReference type="NCBIfam" id="TIGR00540">
    <property type="entry name" value="TPR_hemY_coli"/>
    <property type="match status" value="1"/>
</dbReference>
<dbReference type="PROSITE" id="PS50005">
    <property type="entry name" value="TPR"/>
    <property type="match status" value="1"/>
</dbReference>
<proteinExistence type="predicted"/>
<evidence type="ECO:0000256" key="2">
    <source>
        <dbReference type="ARBA" id="ARBA00004429"/>
    </source>
</evidence>
<comment type="pathway">
    <text evidence="3">Porphyrin-containing compound metabolism; protoheme biosynthesis.</text>
</comment>
<dbReference type="InterPro" id="IPR010817">
    <property type="entry name" value="HemY_N"/>
</dbReference>
<dbReference type="Gene3D" id="1.25.40.10">
    <property type="entry name" value="Tetratricopeptide repeat domain"/>
    <property type="match status" value="2"/>
</dbReference>
<keyword evidence="7 11" id="KW-1133">Transmembrane helix</keyword>
<evidence type="ECO:0000256" key="4">
    <source>
        <dbReference type="ARBA" id="ARBA00022475"/>
    </source>
</evidence>
<evidence type="ECO:0000256" key="3">
    <source>
        <dbReference type="ARBA" id="ARBA00004744"/>
    </source>
</evidence>
<dbReference type="UniPathway" id="UPA00252"/>
<dbReference type="Proteomes" id="UP000054662">
    <property type="component" value="Unassembled WGS sequence"/>
</dbReference>
<evidence type="ECO:0000256" key="9">
    <source>
        <dbReference type="ARBA" id="ARBA00023244"/>
    </source>
</evidence>
<evidence type="ECO:0000256" key="7">
    <source>
        <dbReference type="ARBA" id="ARBA00022989"/>
    </source>
</evidence>
<evidence type="ECO:0000256" key="11">
    <source>
        <dbReference type="SAM" id="Phobius"/>
    </source>
</evidence>
<feature type="transmembrane region" description="Helical" evidence="11">
    <location>
        <begin position="41"/>
        <end position="62"/>
    </location>
</feature>
<dbReference type="OrthoDB" id="7053339at2"/>
<dbReference type="InterPro" id="IPR011990">
    <property type="entry name" value="TPR-like_helical_dom_sf"/>
</dbReference>
<comment type="caution">
    <text evidence="13">The sequence shown here is derived from an EMBL/GenBank/DDBJ whole genome shotgun (WGS) entry which is preliminary data.</text>
</comment>
<comment type="subcellular location">
    <subcellularLocation>
        <location evidence="2">Cell inner membrane</location>
        <topology evidence="2">Multi-pass membrane protein</topology>
    </subcellularLocation>
</comment>
<evidence type="ECO:0000256" key="5">
    <source>
        <dbReference type="ARBA" id="ARBA00022519"/>
    </source>
</evidence>
<organism evidence="13 14">
    <name type="scientific">Legionella worsleiensis</name>
    <dbReference type="NCBI Taxonomy" id="45076"/>
    <lineage>
        <taxon>Bacteria</taxon>
        <taxon>Pseudomonadati</taxon>
        <taxon>Pseudomonadota</taxon>
        <taxon>Gammaproteobacteria</taxon>
        <taxon>Legionellales</taxon>
        <taxon>Legionellaceae</taxon>
        <taxon>Legionella</taxon>
    </lineage>
</organism>
<sequence length="393" mass="45648">MIRILVAFFVLLGSVYLGIQLNHDPGYVLIAINHWTVETTLWVMLFSLLLLFLIFHFLLQLCHKVAKAPRALCEWNSKRLAQKAQATTRKGLIEYSEGYWHKAKNHLIQALPNTDTPLLNYLTAARAAQKMGDSQQRDHYLREAQHCMPEAKIAVELTQAQLQLANRQWEQALATLRHLQDLAPRHPYVLKLLMNLYEEVRDWPQLIALLPDLKKCQVISEHDYEQLQKNTYQRAIIDLTRQHQDEAVTNLFHSLPKSLAYNADIVSAYVRYLYEKQEYSEAEALLRRCLRKEFDAQLIDLYGLFYNNEQQLSFAESLLKKNPHSASLYLCLGRLCVAQHLWGKAKHYLQQSNELNPTPSAYNELGKLYEKLNDSLQACENFRKGLELTINTN</sequence>
<evidence type="ECO:0000256" key="10">
    <source>
        <dbReference type="PROSITE-ProRule" id="PRU00339"/>
    </source>
</evidence>
<dbReference type="RefSeq" id="WP_058492272.1">
    <property type="nucleotide sequence ID" value="NZ_CBCRUR010000005.1"/>
</dbReference>
<dbReference type="SUPFAM" id="SSF48452">
    <property type="entry name" value="TPR-like"/>
    <property type="match status" value="2"/>
</dbReference>
<keyword evidence="10" id="KW-0802">TPR repeat</keyword>
<gene>
    <name evidence="13" type="primary">hemY</name>
    <name evidence="13" type="ORF">Lwor_0440</name>
</gene>
<reference evidence="13 14" key="1">
    <citation type="submission" date="2015-11" db="EMBL/GenBank/DDBJ databases">
        <title>Genomic analysis of 38 Legionella species identifies large and diverse effector repertoires.</title>
        <authorList>
            <person name="Burstein D."/>
            <person name="Amaro F."/>
            <person name="Zusman T."/>
            <person name="Lifshitz Z."/>
            <person name="Cohen O."/>
            <person name="Gilbert J.A."/>
            <person name="Pupko T."/>
            <person name="Shuman H.A."/>
            <person name="Segal G."/>
        </authorList>
    </citation>
    <scope>NUCLEOTIDE SEQUENCE [LARGE SCALE GENOMIC DNA]</scope>
    <source>
        <strain evidence="13 14">ATCC 49508</strain>
    </source>
</reference>
<dbReference type="InterPro" id="IPR019734">
    <property type="entry name" value="TPR_rpt"/>
</dbReference>
<keyword evidence="8 11" id="KW-0472">Membrane</keyword>
<evidence type="ECO:0000256" key="6">
    <source>
        <dbReference type="ARBA" id="ARBA00022692"/>
    </source>
</evidence>
<evidence type="ECO:0000256" key="8">
    <source>
        <dbReference type="ARBA" id="ARBA00023136"/>
    </source>
</evidence>
<name>A0A0W1AJW8_9GAMM</name>
<dbReference type="EMBL" id="LNZC01000003">
    <property type="protein sequence ID" value="KTD81658.1"/>
    <property type="molecule type" value="Genomic_DNA"/>
</dbReference>
<dbReference type="GO" id="GO:0005886">
    <property type="term" value="C:plasma membrane"/>
    <property type="evidence" value="ECO:0007669"/>
    <property type="project" value="UniProtKB-SubCell"/>
</dbReference>
<keyword evidence="4" id="KW-1003">Cell membrane</keyword>
<keyword evidence="5" id="KW-0997">Cell inner membrane</keyword>
<dbReference type="STRING" id="45076.Lwor_0440"/>
<keyword evidence="6 11" id="KW-0812">Transmembrane</keyword>
<keyword evidence="14" id="KW-1185">Reference proteome</keyword>
<dbReference type="Pfam" id="PF07219">
    <property type="entry name" value="HemY_N"/>
    <property type="match status" value="1"/>
</dbReference>
<comment type="function">
    <text evidence="1">Involved in a late step of protoheme IX synthesis.</text>
</comment>
<feature type="domain" description="HemY N-terminal" evidence="12">
    <location>
        <begin position="26"/>
        <end position="132"/>
    </location>
</feature>
<keyword evidence="9" id="KW-0627">Porphyrin biosynthesis</keyword>
<accession>A0A0W1AJW8</accession>
<evidence type="ECO:0000256" key="1">
    <source>
        <dbReference type="ARBA" id="ARBA00002962"/>
    </source>
</evidence>
<evidence type="ECO:0000313" key="13">
    <source>
        <dbReference type="EMBL" id="KTD81658.1"/>
    </source>
</evidence>
<dbReference type="PATRIC" id="fig|45076.6.peg.487"/>
<evidence type="ECO:0000259" key="12">
    <source>
        <dbReference type="Pfam" id="PF07219"/>
    </source>
</evidence>
<dbReference type="SMART" id="SM00028">
    <property type="entry name" value="TPR"/>
    <property type="match status" value="4"/>
</dbReference>
<dbReference type="AlphaFoldDB" id="A0A0W1AJW8"/>
<dbReference type="InterPro" id="IPR005254">
    <property type="entry name" value="Heme_biosyn_assoc_TPR_pro"/>
</dbReference>